<dbReference type="GO" id="GO:0020037">
    <property type="term" value="F:heme binding"/>
    <property type="evidence" value="ECO:0007669"/>
    <property type="project" value="InterPro"/>
</dbReference>
<evidence type="ECO:0000256" key="5">
    <source>
        <dbReference type="ARBA" id="ARBA00023002"/>
    </source>
</evidence>
<dbReference type="GO" id="GO:0008395">
    <property type="term" value="F:steroid hydroxylase activity"/>
    <property type="evidence" value="ECO:0007669"/>
    <property type="project" value="TreeGrafter"/>
</dbReference>
<dbReference type="InterPro" id="IPR001128">
    <property type="entry name" value="Cyt_P450"/>
</dbReference>
<evidence type="ECO:0000256" key="1">
    <source>
        <dbReference type="ARBA" id="ARBA00001971"/>
    </source>
</evidence>
<evidence type="ECO:0000256" key="2">
    <source>
        <dbReference type="ARBA" id="ARBA00010617"/>
    </source>
</evidence>
<dbReference type="Gene3D" id="1.10.630.10">
    <property type="entry name" value="Cytochrome P450"/>
    <property type="match status" value="1"/>
</dbReference>
<keyword evidence="3 9" id="KW-0349">Heme</keyword>
<dbReference type="FunFam" id="1.10.630.10:FF:000182">
    <property type="entry name" value="Cytochrome P450 3A4"/>
    <property type="match status" value="1"/>
</dbReference>
<sequence length="506" mass="57436">MLVLILLALSALLFVYWKLKGCYKLFEELGIPGPSPIPLFGNVAEFKDKSPLDVFKKWAGIYGNVYGFYEGFNPSMVVSDPDVIHHILVKDFDKFQDRPLCSPFVFYPMHLSLGVTKGELWKQQRHVVASGFSTLSIKQMLPNMLIKTESLMEKLEWKIREEPDGHNVTEILGRYMLDSLAYGAFNYNCDSLNNDDEILLKYVQQYNYAASTENPCSGLARLFPSLTPFCKLFTGKLRNALDKHVKQVMTFLEKEKLVISRSDEESKHGNLIQSLLTTKATCHDENNNIYKRYLSDEEIVAQVASMVGGGIGPDSALMSFLVYNLAIHQDVQQKVMEEINLYIKDSEDVTYDTLYKLNYLDMVINETFRVFPVAPGVARTCVEDTVINGTQFKAGTVIRIMACVMYADDSIFPEPEKFIPERFSRSECEKRHPFTSLPFGLGPRGCVGKRLGLMQCKLAVVHILRKYQILQTNQTEVPLQTVLKPVLSPKNGIHVRLIPRENSGFC</sequence>
<evidence type="ECO:0000256" key="7">
    <source>
        <dbReference type="ARBA" id="ARBA00023033"/>
    </source>
</evidence>
<keyword evidence="6 9" id="KW-0408">Iron</keyword>
<organism evidence="12 13">
    <name type="scientific">Patella caerulea</name>
    <name type="common">Rayed Mediterranean limpet</name>
    <dbReference type="NCBI Taxonomy" id="87958"/>
    <lineage>
        <taxon>Eukaryota</taxon>
        <taxon>Metazoa</taxon>
        <taxon>Spiralia</taxon>
        <taxon>Lophotrochozoa</taxon>
        <taxon>Mollusca</taxon>
        <taxon>Gastropoda</taxon>
        <taxon>Patellogastropoda</taxon>
        <taxon>Patelloidea</taxon>
        <taxon>Patellidae</taxon>
        <taxon>Patella</taxon>
    </lineage>
</organism>
<evidence type="ECO:0000313" key="13">
    <source>
        <dbReference type="Proteomes" id="UP001347796"/>
    </source>
</evidence>
<keyword evidence="11" id="KW-0732">Signal</keyword>
<evidence type="ECO:0008006" key="14">
    <source>
        <dbReference type="Google" id="ProtNLM"/>
    </source>
</evidence>
<evidence type="ECO:0000256" key="9">
    <source>
        <dbReference type="PIRSR" id="PIRSR602401-1"/>
    </source>
</evidence>
<dbReference type="InterPro" id="IPR036396">
    <property type="entry name" value="Cyt_P450_sf"/>
</dbReference>
<dbReference type="Pfam" id="PF00067">
    <property type="entry name" value="p450"/>
    <property type="match status" value="1"/>
</dbReference>
<evidence type="ECO:0000313" key="12">
    <source>
        <dbReference type="EMBL" id="KAK6184708.1"/>
    </source>
</evidence>
<evidence type="ECO:0000256" key="4">
    <source>
        <dbReference type="ARBA" id="ARBA00022723"/>
    </source>
</evidence>
<evidence type="ECO:0000256" key="3">
    <source>
        <dbReference type="ARBA" id="ARBA00022617"/>
    </source>
</evidence>
<evidence type="ECO:0000256" key="8">
    <source>
        <dbReference type="ARBA" id="ARBA00043906"/>
    </source>
</evidence>
<evidence type="ECO:0000256" key="10">
    <source>
        <dbReference type="RuleBase" id="RU000461"/>
    </source>
</evidence>
<comment type="similarity">
    <text evidence="2 10">Belongs to the cytochrome P450 family.</text>
</comment>
<dbReference type="GO" id="GO:0016705">
    <property type="term" value="F:oxidoreductase activity, acting on paired donors, with incorporation or reduction of molecular oxygen"/>
    <property type="evidence" value="ECO:0007669"/>
    <property type="project" value="InterPro"/>
</dbReference>
<dbReference type="PRINTS" id="PR00463">
    <property type="entry name" value="EP450I"/>
</dbReference>
<evidence type="ECO:0000256" key="11">
    <source>
        <dbReference type="SAM" id="SignalP"/>
    </source>
</evidence>
<comment type="function">
    <text evidence="8">Cytochromes P450 are a group of heme-thiolate monooxygenases. They oxidize a variety of structurally unrelated compounds, including steroids, fatty acids, and xenobiotics.</text>
</comment>
<dbReference type="InterPro" id="IPR002401">
    <property type="entry name" value="Cyt_P450_E_grp-I"/>
</dbReference>
<dbReference type="PRINTS" id="PR00385">
    <property type="entry name" value="P450"/>
</dbReference>
<protein>
    <recommendedName>
        <fullName evidence="14">Cytochrome P450</fullName>
    </recommendedName>
</protein>
<accession>A0AAN8PUJ1</accession>
<feature type="chain" id="PRO_5042980057" description="Cytochrome P450" evidence="11">
    <location>
        <begin position="22"/>
        <end position="506"/>
    </location>
</feature>
<reference evidence="12 13" key="1">
    <citation type="submission" date="2024-01" db="EMBL/GenBank/DDBJ databases">
        <title>The genome of the rayed Mediterranean limpet Patella caerulea (Linnaeus, 1758).</title>
        <authorList>
            <person name="Anh-Thu Weber A."/>
            <person name="Halstead-Nussloch G."/>
        </authorList>
    </citation>
    <scope>NUCLEOTIDE SEQUENCE [LARGE SCALE GENOMIC DNA]</scope>
    <source>
        <strain evidence="12">AATW-2023a</strain>
        <tissue evidence="12">Whole specimen</tissue>
    </source>
</reference>
<feature type="signal peptide" evidence="11">
    <location>
        <begin position="1"/>
        <end position="21"/>
    </location>
</feature>
<dbReference type="PANTHER" id="PTHR24302:SF15">
    <property type="entry name" value="FATTY-ACID PEROXYGENASE"/>
    <property type="match status" value="1"/>
</dbReference>
<proteinExistence type="inferred from homology"/>
<gene>
    <name evidence="12" type="ORF">SNE40_007121</name>
</gene>
<comment type="caution">
    <text evidence="12">The sequence shown here is derived from an EMBL/GenBank/DDBJ whole genome shotgun (WGS) entry which is preliminary data.</text>
</comment>
<name>A0AAN8PUJ1_PATCE</name>
<dbReference type="EMBL" id="JAZGQO010000006">
    <property type="protein sequence ID" value="KAK6184708.1"/>
    <property type="molecule type" value="Genomic_DNA"/>
</dbReference>
<comment type="cofactor">
    <cofactor evidence="1 9">
        <name>heme</name>
        <dbReference type="ChEBI" id="CHEBI:30413"/>
    </cofactor>
</comment>
<evidence type="ECO:0000256" key="6">
    <source>
        <dbReference type="ARBA" id="ARBA00023004"/>
    </source>
</evidence>
<dbReference type="InterPro" id="IPR050705">
    <property type="entry name" value="Cytochrome_P450_3A"/>
</dbReference>
<keyword evidence="13" id="KW-1185">Reference proteome</keyword>
<dbReference type="GO" id="GO:0005506">
    <property type="term" value="F:iron ion binding"/>
    <property type="evidence" value="ECO:0007669"/>
    <property type="project" value="InterPro"/>
</dbReference>
<feature type="binding site" description="axial binding residue" evidence="9">
    <location>
        <position position="446"/>
    </location>
    <ligand>
        <name>heme</name>
        <dbReference type="ChEBI" id="CHEBI:30413"/>
    </ligand>
    <ligandPart>
        <name>Fe</name>
        <dbReference type="ChEBI" id="CHEBI:18248"/>
    </ligandPart>
</feature>
<dbReference type="PANTHER" id="PTHR24302">
    <property type="entry name" value="CYTOCHROME P450 FAMILY 3"/>
    <property type="match status" value="1"/>
</dbReference>
<dbReference type="SUPFAM" id="SSF48264">
    <property type="entry name" value="Cytochrome P450"/>
    <property type="match status" value="1"/>
</dbReference>
<dbReference type="Proteomes" id="UP001347796">
    <property type="component" value="Unassembled WGS sequence"/>
</dbReference>
<keyword evidence="7 10" id="KW-0503">Monooxygenase</keyword>
<dbReference type="PROSITE" id="PS00086">
    <property type="entry name" value="CYTOCHROME_P450"/>
    <property type="match status" value="1"/>
</dbReference>
<keyword evidence="5 10" id="KW-0560">Oxidoreductase</keyword>
<dbReference type="InterPro" id="IPR017972">
    <property type="entry name" value="Cyt_P450_CS"/>
</dbReference>
<dbReference type="AlphaFoldDB" id="A0AAN8PUJ1"/>
<keyword evidence="4 9" id="KW-0479">Metal-binding</keyword>